<evidence type="ECO:0000313" key="1">
    <source>
        <dbReference type="EMBL" id="MCI2285959.1"/>
    </source>
</evidence>
<gene>
    <name evidence="1" type="ORF">L3081_24340</name>
</gene>
<dbReference type="EMBL" id="JAKKSL010000007">
    <property type="protein sequence ID" value="MCI2285959.1"/>
    <property type="molecule type" value="Genomic_DNA"/>
</dbReference>
<name>A0ABS9X6X2_9GAMM</name>
<protein>
    <submittedName>
        <fullName evidence="1">Uncharacterized protein</fullName>
    </submittedName>
</protein>
<evidence type="ECO:0000313" key="2">
    <source>
        <dbReference type="Proteomes" id="UP001139646"/>
    </source>
</evidence>
<proteinExistence type="predicted"/>
<organism evidence="1 2">
    <name type="scientific">Colwellia maritima</name>
    <dbReference type="NCBI Taxonomy" id="2912588"/>
    <lineage>
        <taxon>Bacteria</taxon>
        <taxon>Pseudomonadati</taxon>
        <taxon>Pseudomonadota</taxon>
        <taxon>Gammaproteobacteria</taxon>
        <taxon>Alteromonadales</taxon>
        <taxon>Colwelliaceae</taxon>
        <taxon>Colwellia</taxon>
    </lineage>
</organism>
<sequence length="310" mass="35646">MNINNAIVKAFANNLAEIDTAIVTKCSFAYVDFVNDIDQLLWTALNEGNVVPELYIEMINQALTDLSSEYKDKYLNDYAAAVDIFEKNSACDIAADFVCSPEYIGRKTEEAFYYENSNEDEYEMNMALGQYSKVTRPEREHEGAFDYYLGSDVPPCRLYKRLNYNAFYVCNEGVGNLVKWFVEIDGDYYSFVDHYKLTDIDLITKMETFFHAIWVIDPIDIVKESDWIIDENHTEYKMLIGCSRAGHYFGYVSGYPDSEPYWIGDAFTSIEKAEEGRIAYEFKIEQDISNQLEKQATTSTSDSDSLALTF</sequence>
<accession>A0ABS9X6X2</accession>
<comment type="caution">
    <text evidence="1">The sequence shown here is derived from an EMBL/GenBank/DDBJ whole genome shotgun (WGS) entry which is preliminary data.</text>
</comment>
<dbReference type="RefSeq" id="WP_242289018.1">
    <property type="nucleotide sequence ID" value="NZ_JAKKSL010000007.1"/>
</dbReference>
<keyword evidence="2" id="KW-1185">Reference proteome</keyword>
<dbReference type="Proteomes" id="UP001139646">
    <property type="component" value="Unassembled WGS sequence"/>
</dbReference>
<reference evidence="1" key="1">
    <citation type="submission" date="2022-01" db="EMBL/GenBank/DDBJ databases">
        <title>Colwellia maritima, isolated from seawater.</title>
        <authorList>
            <person name="Kristyanto S."/>
            <person name="Jung J."/>
            <person name="Jeon C.O."/>
        </authorList>
    </citation>
    <scope>NUCLEOTIDE SEQUENCE</scope>
    <source>
        <strain evidence="1">MSW7</strain>
    </source>
</reference>